<name>A0A1S1WTI9_9NEIS</name>
<dbReference type="RefSeq" id="WP_043623302.1">
    <property type="nucleotide sequence ID" value="NZ_CAWMOE010000034.1"/>
</dbReference>
<evidence type="ECO:0000313" key="1">
    <source>
        <dbReference type="EMBL" id="MEJ8675994.1"/>
    </source>
</evidence>
<sequence>MAGKIEINRITNANIYINGNSLLGRAEEIKLPDVAAIMQEHKALGMVGKIELPAGFDKLEGEIKWNSLYKDVAKTVANPFQAVQLQARSNIETYGSQGRLQQVSLVTYLTVMFKKNPMGTFKQHENADFSSAFTATYIKQVIGGEDILELDYMANIFRVAGNDMLELYRQNIGG</sequence>
<evidence type="ECO:0000313" key="3">
    <source>
        <dbReference type="Proteomes" id="UP000239469"/>
    </source>
</evidence>
<proteinExistence type="predicted"/>
<keyword evidence="4" id="KW-1185">Reference proteome</keyword>
<comment type="caution">
    <text evidence="2">The sequence shown here is derived from an EMBL/GenBank/DDBJ whole genome shotgun (WGS) entry which is preliminary data.</text>
</comment>
<dbReference type="NCBIfam" id="TIGR01611">
    <property type="entry name" value="tail_tube"/>
    <property type="match status" value="1"/>
</dbReference>
<dbReference type="AlphaFoldDB" id="A0A1S1WTI9"/>
<evidence type="ECO:0000313" key="2">
    <source>
        <dbReference type="EMBL" id="PRP72436.1"/>
    </source>
</evidence>
<gene>
    <name evidence="2" type="ORF">BUE93_01495</name>
    <name evidence="1" type="ORF">QCL97_014750</name>
</gene>
<reference evidence="1 4" key="2">
    <citation type="submission" date="2023-12" db="EMBL/GenBank/DDBJ databases">
        <title>Evaluation and characterization of a potential secondary metabolite violacein from indigenous Chromobacterium amazonense SAM215.</title>
        <authorList>
            <person name="Tarafdar M.R."/>
            <person name="Abedin S.M."/>
            <person name="Atiqua A."/>
            <person name="Saha A."/>
            <person name="Khan S.N."/>
        </authorList>
    </citation>
    <scope>NUCLEOTIDE SEQUENCE [LARGE SCALE GENOMIC DNA]</scope>
    <source>
        <strain evidence="1 4">SAM215</strain>
    </source>
</reference>
<dbReference type="Proteomes" id="UP000239469">
    <property type="component" value="Unassembled WGS sequence"/>
</dbReference>
<dbReference type="Proteomes" id="UP001224516">
    <property type="component" value="Unassembled WGS sequence"/>
</dbReference>
<organism evidence="2 3">
    <name type="scientific">Chromobacterium amazonense</name>
    <dbReference type="NCBI Taxonomy" id="1382803"/>
    <lineage>
        <taxon>Bacteria</taxon>
        <taxon>Pseudomonadati</taxon>
        <taxon>Pseudomonadota</taxon>
        <taxon>Betaproteobacteria</taxon>
        <taxon>Neisseriales</taxon>
        <taxon>Chromobacteriaceae</taxon>
        <taxon>Chromobacterium</taxon>
    </lineage>
</organism>
<accession>A0A1S1WTI9</accession>
<evidence type="ECO:0000313" key="4">
    <source>
        <dbReference type="Proteomes" id="UP001224516"/>
    </source>
</evidence>
<dbReference type="OrthoDB" id="8900117at2"/>
<protein>
    <submittedName>
        <fullName evidence="2">Phage major tail tube protein</fullName>
    </submittedName>
</protein>
<dbReference type="EMBL" id="MTBD01000002">
    <property type="protein sequence ID" value="PRP72436.1"/>
    <property type="molecule type" value="Genomic_DNA"/>
</dbReference>
<dbReference type="EMBL" id="JAVFJF020000033">
    <property type="protein sequence ID" value="MEJ8675994.1"/>
    <property type="molecule type" value="Genomic_DNA"/>
</dbReference>
<dbReference type="InterPro" id="IPR006498">
    <property type="entry name" value="Tail_tube"/>
</dbReference>
<dbReference type="Pfam" id="PF04985">
    <property type="entry name" value="Phage_tube"/>
    <property type="match status" value="1"/>
</dbReference>
<reference evidence="2 3" key="1">
    <citation type="submission" date="2017-01" db="EMBL/GenBank/DDBJ databases">
        <title>New insights into the genetic diversity of Chromobacterium isolated from tropical freshwater lake.</title>
        <authorList>
            <person name="Santos A.B."/>
            <person name="Nascimento A.M."/>
            <person name="Da Silva P.C."/>
        </authorList>
    </citation>
    <scope>NUCLEOTIDE SEQUENCE [LARGE SCALE GENOMIC DNA]</scope>
    <source>
        <strain evidence="2 3">56AF</strain>
    </source>
</reference>